<dbReference type="EMBL" id="QEAS01000001">
    <property type="protein sequence ID" value="PWG82603.1"/>
    <property type="molecule type" value="Genomic_DNA"/>
</dbReference>
<accession>A0A2U2PMH4</accession>
<evidence type="ECO:0000259" key="1">
    <source>
        <dbReference type="Pfam" id="PF03432"/>
    </source>
</evidence>
<dbReference type="AlphaFoldDB" id="A0A2U2PMH4"/>
<sequence>MIGKVIIGKSFAGCIAYNLERPEADLLEAYGVRETSIKDMIHDFNMQRKLNPSLGEAVGHIVLSWSAEDKSKLSPVIMVERAREYMEKMKIKDTQYMIIQHTDRAHPHLHLIYNRVANNGRTITDRYQKVNNAKVCKEITLRYGYHLSEGKAAVNRHRLRGADRTKYEMNDTIQAAVRLAKSFPHLEAMLRQQGIHVHYKHLGGSESVQGISFSKGAIRLKGSEIDRSLSYGKIRLQIDRNMRSLPKEQWSVGKGERPVSDIRVNAIRDVLIDNGPSLFSELLRSEQTENSEILPGWQKRKRKRKKGRRI</sequence>
<dbReference type="Proteomes" id="UP000245647">
    <property type="component" value="Unassembled WGS sequence"/>
</dbReference>
<feature type="domain" description="MobA/VirD2-like nuclease" evidence="1">
    <location>
        <begin position="17"/>
        <end position="144"/>
    </location>
</feature>
<proteinExistence type="predicted"/>
<dbReference type="Pfam" id="PF03432">
    <property type="entry name" value="Relaxase"/>
    <property type="match status" value="1"/>
</dbReference>
<name>A0A2U2PMH4_9SPHI</name>
<dbReference type="InterPro" id="IPR005094">
    <property type="entry name" value="Endonuclease_MobA/VirD2"/>
</dbReference>
<protein>
    <submittedName>
        <fullName evidence="2">Mobilization protein</fullName>
    </submittedName>
</protein>
<reference evidence="2 3" key="1">
    <citation type="submission" date="2018-04" db="EMBL/GenBank/DDBJ databases">
        <title>Pedobacter chongqingensis sp. nov., isolated from a rottenly hemp rope.</title>
        <authorList>
            <person name="Cai Y."/>
        </authorList>
    </citation>
    <scope>NUCLEOTIDE SEQUENCE [LARGE SCALE GENOMIC DNA]</scope>
    <source>
        <strain evidence="2 3">FJ4-8</strain>
    </source>
</reference>
<comment type="caution">
    <text evidence="2">The sequence shown here is derived from an EMBL/GenBank/DDBJ whole genome shotgun (WGS) entry which is preliminary data.</text>
</comment>
<evidence type="ECO:0000313" key="2">
    <source>
        <dbReference type="EMBL" id="PWG82603.1"/>
    </source>
</evidence>
<dbReference type="OrthoDB" id="1525197at2"/>
<keyword evidence="3" id="KW-1185">Reference proteome</keyword>
<evidence type="ECO:0000313" key="3">
    <source>
        <dbReference type="Proteomes" id="UP000245647"/>
    </source>
</evidence>
<organism evidence="2 3">
    <name type="scientific">Pararcticibacter amylolyticus</name>
    <dbReference type="NCBI Taxonomy" id="2173175"/>
    <lineage>
        <taxon>Bacteria</taxon>
        <taxon>Pseudomonadati</taxon>
        <taxon>Bacteroidota</taxon>
        <taxon>Sphingobacteriia</taxon>
        <taxon>Sphingobacteriales</taxon>
        <taxon>Sphingobacteriaceae</taxon>
        <taxon>Pararcticibacter</taxon>
    </lineage>
</organism>
<dbReference type="RefSeq" id="WP_109414022.1">
    <property type="nucleotide sequence ID" value="NZ_QEAS01000001.1"/>
</dbReference>
<gene>
    <name evidence="2" type="ORF">DDR33_01710</name>
</gene>